<dbReference type="HAMAP" id="MF_01547">
    <property type="entry name" value="RNA_methyltr_E"/>
    <property type="match status" value="1"/>
</dbReference>
<dbReference type="Pfam" id="PF01728">
    <property type="entry name" value="FtsJ"/>
    <property type="match status" value="1"/>
</dbReference>
<accession>A0A1E4S156</accession>
<dbReference type="InterPro" id="IPR002877">
    <property type="entry name" value="RNA_MeTrfase_FtsJ_dom"/>
</dbReference>
<evidence type="ECO:0000256" key="7">
    <source>
        <dbReference type="PIRSR" id="PIRSR005461-1"/>
    </source>
</evidence>
<evidence type="ECO:0000313" key="9">
    <source>
        <dbReference type="EMBL" id="CEP24412.1"/>
    </source>
</evidence>
<evidence type="ECO:0000259" key="8">
    <source>
        <dbReference type="Pfam" id="PF01728"/>
    </source>
</evidence>
<evidence type="ECO:0000256" key="3">
    <source>
        <dbReference type="ARBA" id="ARBA00022603"/>
    </source>
</evidence>
<dbReference type="InterPro" id="IPR015507">
    <property type="entry name" value="rRNA-MeTfrase_E"/>
</dbReference>
<keyword evidence="3 9" id="KW-0489">Methyltransferase</keyword>
<dbReference type="InterPro" id="IPR050082">
    <property type="entry name" value="RNA_methyltr_RlmE"/>
</dbReference>
<dbReference type="OrthoDB" id="20105at2759"/>
<reference evidence="11" key="2">
    <citation type="journal article" date="2015" name="J. Biotechnol.">
        <title>The structure of the Cyberlindnera jadinii genome and its relation to Candida utilis analyzed by the occurrence of single nucleotide polymorphisms.</title>
        <authorList>
            <person name="Rupp O."/>
            <person name="Brinkrolf K."/>
            <person name="Buerth C."/>
            <person name="Kunigo M."/>
            <person name="Schneider J."/>
            <person name="Jaenicke S."/>
            <person name="Goesmann A."/>
            <person name="Puehler A."/>
            <person name="Jaeger K.-E."/>
            <person name="Ernst J.F."/>
        </authorList>
    </citation>
    <scope>NUCLEOTIDE SEQUENCE [LARGE SCALE GENOMIC DNA]</scope>
    <source>
        <strain evidence="11">ATCC 18201 / CBS 1600 / BCRC 20928 / JCM 3617 / NBRC 0987 / NRRL Y-1542</strain>
    </source>
</reference>
<protein>
    <recommendedName>
        <fullName evidence="6">rRNA methyltransferase 2, mitochondrial</fullName>
    </recommendedName>
</protein>
<gene>
    <name evidence="9" type="ORF">BN1211_5235</name>
    <name evidence="10" type="ORF">CYBJADRAFT_177598</name>
</gene>
<dbReference type="Gene3D" id="3.40.50.150">
    <property type="entry name" value="Vaccinia Virus protein VP39"/>
    <property type="match status" value="1"/>
</dbReference>
<dbReference type="EMBL" id="KV453931">
    <property type="protein sequence ID" value="ODV73213.1"/>
    <property type="molecule type" value="Genomic_DNA"/>
</dbReference>
<accession>A0A0H5C8Q5</accession>
<proteinExistence type="inferred from homology"/>
<evidence type="ECO:0000256" key="1">
    <source>
        <dbReference type="ARBA" id="ARBA00009258"/>
    </source>
</evidence>
<evidence type="ECO:0000313" key="11">
    <source>
        <dbReference type="Proteomes" id="UP000038830"/>
    </source>
</evidence>
<comment type="similarity">
    <text evidence="1">Belongs to the class I-like SAM-binding methyltransferase superfamily. RNA methyltransferase RlmE family.</text>
</comment>
<dbReference type="InterPro" id="IPR029063">
    <property type="entry name" value="SAM-dependent_MTases_sf"/>
</dbReference>
<dbReference type="PANTHER" id="PTHR10920">
    <property type="entry name" value="RIBOSOMAL RNA METHYLTRANSFERASE"/>
    <property type="match status" value="1"/>
</dbReference>
<evidence type="ECO:0000313" key="10">
    <source>
        <dbReference type="EMBL" id="ODV73213.1"/>
    </source>
</evidence>
<dbReference type="PANTHER" id="PTHR10920:SF18">
    <property type="entry name" value="RRNA METHYLTRANSFERASE 2, MITOCHONDRIAL"/>
    <property type="match status" value="1"/>
</dbReference>
<name>A0A0H5C8Q5_CYBJN</name>
<reference evidence="10 12" key="3">
    <citation type="journal article" date="2016" name="Proc. Natl. Acad. Sci. U.S.A.">
        <title>Comparative genomics of biotechnologically important yeasts.</title>
        <authorList>
            <person name="Riley R."/>
            <person name="Haridas S."/>
            <person name="Wolfe K.H."/>
            <person name="Lopes M.R."/>
            <person name="Hittinger C.T."/>
            <person name="Goeker M."/>
            <person name="Salamov A.A."/>
            <person name="Wisecaver J.H."/>
            <person name="Long T.M."/>
            <person name="Calvey C.H."/>
            <person name="Aerts A.L."/>
            <person name="Barry K.W."/>
            <person name="Choi C."/>
            <person name="Clum A."/>
            <person name="Coughlan A.Y."/>
            <person name="Deshpande S."/>
            <person name="Douglass A.P."/>
            <person name="Hanson S.J."/>
            <person name="Klenk H.-P."/>
            <person name="LaButti K.M."/>
            <person name="Lapidus A."/>
            <person name="Lindquist E.A."/>
            <person name="Lipzen A.M."/>
            <person name="Meier-Kolthoff J.P."/>
            <person name="Ohm R.A."/>
            <person name="Otillar R.P."/>
            <person name="Pangilinan J.L."/>
            <person name="Peng Y."/>
            <person name="Rokas A."/>
            <person name="Rosa C.A."/>
            <person name="Scheuner C."/>
            <person name="Sibirny A.A."/>
            <person name="Slot J.C."/>
            <person name="Stielow J.B."/>
            <person name="Sun H."/>
            <person name="Kurtzman C.P."/>
            <person name="Blackwell M."/>
            <person name="Grigoriev I.V."/>
            <person name="Jeffries T.W."/>
        </authorList>
    </citation>
    <scope>NUCLEOTIDE SEQUENCE [LARGE SCALE GENOMIC DNA]</scope>
    <source>
        <strain evidence="12">ATCC 18201 / CBS 1600 / BCRC 20928 / JCM 3617 / NBRC 0987 / NRRL Y-1542</strain>
        <strain evidence="10">NRRL Y-1542</strain>
    </source>
</reference>
<keyword evidence="12" id="KW-1185">Reference proteome</keyword>
<dbReference type="OMA" id="WSQVAVN"/>
<dbReference type="Proteomes" id="UP000038830">
    <property type="component" value="Unassembled WGS sequence"/>
</dbReference>
<dbReference type="AlphaFoldDB" id="A0A0H5C8Q5"/>
<feature type="domain" description="Ribosomal RNA methyltransferase FtsJ" evidence="8">
    <location>
        <begin position="47"/>
        <end position="284"/>
    </location>
</feature>
<dbReference type="STRING" id="983966.A0A0H5C8Q5"/>
<dbReference type="Proteomes" id="UP000094389">
    <property type="component" value="Unassembled WGS sequence"/>
</dbReference>
<keyword evidence="5 7" id="KW-0949">S-adenosyl-L-methionine</keyword>
<dbReference type="GO" id="GO:0008650">
    <property type="term" value="F:rRNA (uridine-2'-O-)-methyltransferase activity"/>
    <property type="evidence" value="ECO:0007669"/>
    <property type="project" value="TreeGrafter"/>
</dbReference>
<feature type="active site" description="Proton acceptor" evidence="7">
    <location>
        <position position="241"/>
    </location>
</feature>
<organism evidence="9 11">
    <name type="scientific">Cyberlindnera jadinii (strain ATCC 18201 / CBS 1600 / BCRC 20928 / JCM 3617 / NBRC 0987 / NRRL Y-1542)</name>
    <name type="common">Torula yeast</name>
    <name type="synonym">Candida utilis</name>
    <dbReference type="NCBI Taxonomy" id="983966"/>
    <lineage>
        <taxon>Eukaryota</taxon>
        <taxon>Fungi</taxon>
        <taxon>Dikarya</taxon>
        <taxon>Ascomycota</taxon>
        <taxon>Saccharomycotina</taxon>
        <taxon>Saccharomycetes</taxon>
        <taxon>Phaffomycetales</taxon>
        <taxon>Phaffomycetaceae</taxon>
        <taxon>Cyberlindnera</taxon>
    </lineage>
</organism>
<keyword evidence="2" id="KW-0698">rRNA processing</keyword>
<dbReference type="EMBL" id="CDQK01000006">
    <property type="protein sequence ID" value="CEP24412.1"/>
    <property type="molecule type" value="Genomic_DNA"/>
</dbReference>
<evidence type="ECO:0000256" key="4">
    <source>
        <dbReference type="ARBA" id="ARBA00022679"/>
    </source>
</evidence>
<keyword evidence="4 9" id="KW-0808">Transferase</keyword>
<reference evidence="9" key="1">
    <citation type="submission" date="2014-12" db="EMBL/GenBank/DDBJ databases">
        <authorList>
            <person name="Jaenicke S."/>
        </authorList>
    </citation>
    <scope>NUCLEOTIDE SEQUENCE [LARGE SCALE GENOMIC DNA]</scope>
    <source>
        <strain evidence="9">CBS1600</strain>
    </source>
</reference>
<evidence type="ECO:0000256" key="2">
    <source>
        <dbReference type="ARBA" id="ARBA00022552"/>
    </source>
</evidence>
<dbReference type="GO" id="GO:0005739">
    <property type="term" value="C:mitochondrion"/>
    <property type="evidence" value="ECO:0007669"/>
    <property type="project" value="TreeGrafter"/>
</dbReference>
<dbReference type="PIRSF" id="PIRSF005461">
    <property type="entry name" value="23S_rRNA_mtase"/>
    <property type="match status" value="1"/>
</dbReference>
<dbReference type="SUPFAM" id="SSF53335">
    <property type="entry name" value="S-adenosyl-L-methionine-dependent methyltransferases"/>
    <property type="match status" value="1"/>
</dbReference>
<sequence>MFTNQPLLNLVFRSVRHYSSKKSASSARYIARQKRDPFTKAAKFLNYKSRAAHKLIQIDDHFKLFKPGFSVVDLGFAPGAWTQVAVERTTPGGRVLGVDIIPANPPKGASALQANILSKKTHVIVRNFFSEPQHTGELELDQSYIASEMQETVERDLASDDEEIILKENEKYPVDIVMSDMYVPVEPPERFWNNTTNSAYIRMANTSGLAIKDHAASIDLCDAALIMAIDLLKPKGSFICKFYTGTEDAGLEKRLQRVFDKVKRYKPEASRSESKEMYFVCQKKKKDVNKLKVFS</sequence>
<evidence type="ECO:0000313" key="12">
    <source>
        <dbReference type="Proteomes" id="UP000094389"/>
    </source>
</evidence>
<evidence type="ECO:0000256" key="6">
    <source>
        <dbReference type="ARBA" id="ARBA00041184"/>
    </source>
</evidence>
<evidence type="ECO:0000256" key="5">
    <source>
        <dbReference type="ARBA" id="ARBA00022691"/>
    </source>
</evidence>